<protein>
    <submittedName>
        <fullName evidence="2">Uncharacterized protein</fullName>
    </submittedName>
</protein>
<dbReference type="AlphaFoldDB" id="A0A8H7PDN3"/>
<feature type="chain" id="PRO_5034503990" evidence="1">
    <location>
        <begin position="22"/>
        <end position="183"/>
    </location>
</feature>
<dbReference type="Proteomes" id="UP000654370">
    <property type="component" value="Unassembled WGS sequence"/>
</dbReference>
<sequence length="183" mass="20815">MKGLVLPWVLATLLLAQGALARLFSTGTYAISPNINEPNYLAATFNNANGTKQGIGKVTNSKQLYRWKVETSDGKWTIKAEEAEAYLGFNHLHGHQYSADITSTPQEWKIEQHERREGTWRIVKPQSRDHPDYGDISVLTYHGYHSPYDGNSGKTNAPKVVVQHLEYISKPSIIQFWRFTRLE</sequence>
<organism evidence="2 3">
    <name type="scientific">Mortierella isabellina</name>
    <name type="common">Filamentous fungus</name>
    <name type="synonym">Umbelopsis isabellina</name>
    <dbReference type="NCBI Taxonomy" id="91625"/>
    <lineage>
        <taxon>Eukaryota</taxon>
        <taxon>Fungi</taxon>
        <taxon>Fungi incertae sedis</taxon>
        <taxon>Mucoromycota</taxon>
        <taxon>Mucoromycotina</taxon>
        <taxon>Umbelopsidomycetes</taxon>
        <taxon>Umbelopsidales</taxon>
        <taxon>Umbelopsidaceae</taxon>
        <taxon>Umbelopsis</taxon>
    </lineage>
</organism>
<accession>A0A8H7PDN3</accession>
<name>A0A8H7PDN3_MORIS</name>
<comment type="caution">
    <text evidence="2">The sequence shown here is derived from an EMBL/GenBank/DDBJ whole genome shotgun (WGS) entry which is preliminary data.</text>
</comment>
<gene>
    <name evidence="2" type="ORF">INT43_001453</name>
</gene>
<dbReference type="EMBL" id="JAEPQZ010000018">
    <property type="protein sequence ID" value="KAG2171977.1"/>
    <property type="molecule type" value="Genomic_DNA"/>
</dbReference>
<proteinExistence type="predicted"/>
<keyword evidence="3" id="KW-1185">Reference proteome</keyword>
<keyword evidence="1" id="KW-0732">Signal</keyword>
<reference evidence="2" key="1">
    <citation type="submission" date="2020-12" db="EMBL/GenBank/DDBJ databases">
        <title>Metabolic potential, ecology and presence of endohyphal bacteria is reflected in genomic diversity of Mucoromycotina.</title>
        <authorList>
            <person name="Muszewska A."/>
            <person name="Okrasinska A."/>
            <person name="Steczkiewicz K."/>
            <person name="Drgas O."/>
            <person name="Orlowska M."/>
            <person name="Perlinska-Lenart U."/>
            <person name="Aleksandrzak-Piekarczyk T."/>
            <person name="Szatraj K."/>
            <person name="Zielenkiewicz U."/>
            <person name="Pilsyk S."/>
            <person name="Malc E."/>
            <person name="Mieczkowski P."/>
            <person name="Kruszewska J.S."/>
            <person name="Biernat P."/>
            <person name="Pawlowska J."/>
        </authorList>
    </citation>
    <scope>NUCLEOTIDE SEQUENCE</scope>
    <source>
        <strain evidence="2">WA0000067209</strain>
    </source>
</reference>
<evidence type="ECO:0000256" key="1">
    <source>
        <dbReference type="SAM" id="SignalP"/>
    </source>
</evidence>
<dbReference type="Gene3D" id="2.80.10.50">
    <property type="match status" value="1"/>
</dbReference>
<feature type="signal peptide" evidence="1">
    <location>
        <begin position="1"/>
        <end position="21"/>
    </location>
</feature>
<evidence type="ECO:0000313" key="2">
    <source>
        <dbReference type="EMBL" id="KAG2171977.1"/>
    </source>
</evidence>
<evidence type="ECO:0000313" key="3">
    <source>
        <dbReference type="Proteomes" id="UP000654370"/>
    </source>
</evidence>